<evidence type="ECO:0000256" key="6">
    <source>
        <dbReference type="ARBA" id="ARBA00022840"/>
    </source>
</evidence>
<feature type="binding site" evidence="7">
    <location>
        <position position="43"/>
    </location>
    <ligand>
        <name>ATP</name>
        <dbReference type="ChEBI" id="CHEBI:30616"/>
    </ligand>
</feature>
<dbReference type="EMBL" id="AP022617">
    <property type="protein sequence ID" value="BBZ64553.1"/>
    <property type="molecule type" value="Genomic_DNA"/>
</dbReference>
<keyword evidence="6 7" id="KW-0067">ATP-binding</keyword>
<feature type="domain" description="Protein kinase" evidence="9">
    <location>
        <begin position="14"/>
        <end position="279"/>
    </location>
</feature>
<dbReference type="EC" id="2.7.11.1" evidence="1"/>
<feature type="region of interest" description="Disordered" evidence="8">
    <location>
        <begin position="276"/>
        <end position="320"/>
    </location>
</feature>
<proteinExistence type="predicted"/>
<organism evidence="10 11">
    <name type="scientific">Mycolicibacterium monacense</name>
    <name type="common">Mycobacterium monacense</name>
    <dbReference type="NCBI Taxonomy" id="85693"/>
    <lineage>
        <taxon>Bacteria</taxon>
        <taxon>Bacillati</taxon>
        <taxon>Actinomycetota</taxon>
        <taxon>Actinomycetes</taxon>
        <taxon>Mycobacteriales</taxon>
        <taxon>Mycobacteriaceae</taxon>
        <taxon>Mycolicibacterium</taxon>
    </lineage>
</organism>
<dbReference type="Proteomes" id="UP000466039">
    <property type="component" value="Chromosome"/>
</dbReference>
<reference evidence="10 11" key="1">
    <citation type="journal article" date="2019" name="Emerg. Microbes Infect.">
        <title>Comprehensive subspecies identification of 175 nontuberculous mycobacteria species based on 7547 genomic profiles.</title>
        <authorList>
            <person name="Matsumoto Y."/>
            <person name="Kinjo T."/>
            <person name="Motooka D."/>
            <person name="Nabeya D."/>
            <person name="Jung N."/>
            <person name="Uechi K."/>
            <person name="Horii T."/>
            <person name="Iida T."/>
            <person name="Fujita J."/>
            <person name="Nakamura S."/>
        </authorList>
    </citation>
    <scope>NUCLEOTIDE SEQUENCE [LARGE SCALE GENOMIC DNA]</scope>
    <source>
        <strain evidence="10 11">JCM 15658</strain>
    </source>
</reference>
<evidence type="ECO:0000256" key="4">
    <source>
        <dbReference type="ARBA" id="ARBA00022741"/>
    </source>
</evidence>
<name>A0AAD1N0L1_MYCMB</name>
<gene>
    <name evidence="10" type="ORF">MMON_58540</name>
</gene>
<dbReference type="AlphaFoldDB" id="A0AAD1N0L1"/>
<evidence type="ECO:0000313" key="11">
    <source>
        <dbReference type="Proteomes" id="UP000466039"/>
    </source>
</evidence>
<evidence type="ECO:0000256" key="5">
    <source>
        <dbReference type="ARBA" id="ARBA00022777"/>
    </source>
</evidence>
<dbReference type="SMART" id="SM00220">
    <property type="entry name" value="S_TKc"/>
    <property type="match status" value="1"/>
</dbReference>
<keyword evidence="5" id="KW-0418">Kinase</keyword>
<dbReference type="PANTHER" id="PTHR43289:SF6">
    <property type="entry name" value="SERINE_THREONINE-PROTEIN KINASE NEKL-3"/>
    <property type="match status" value="1"/>
</dbReference>
<dbReference type="InterPro" id="IPR000719">
    <property type="entry name" value="Prot_kinase_dom"/>
</dbReference>
<dbReference type="Pfam" id="PF00069">
    <property type="entry name" value="Pkinase"/>
    <property type="match status" value="1"/>
</dbReference>
<evidence type="ECO:0000256" key="7">
    <source>
        <dbReference type="PROSITE-ProRule" id="PRU10141"/>
    </source>
</evidence>
<accession>A0AAD1N0L1</accession>
<sequence length="320" mass="33990">MAGGIATELAAAGFTDAVEIGRGGGGVVYRCNQKSLGRSVAIKVLASDLDDKDDRERFLREGYAMGGLSGHPNIVNILQVGVTDGNRPFIVMPYHARSSLAQRVRREGRIAWPEALRIGVKLCGALETAHRTGTLHRDIKPANVLVNDYGEPQLSDFGTARIVGGYKTVTGFFTGTLSYTAPEVLSGTPPTVAADVYSLGATIYALIAGNPARAQGRRGSHRALPADHLDTGTGSASRGIPVDVCAAIEKAMSREPADRYASAEEFGLELQLAQRHNGLTADPMALNDPSAPPESPPAPKRRTPPDGTNPPALTPWRHRR</sequence>
<dbReference type="GO" id="GO:0004674">
    <property type="term" value="F:protein serine/threonine kinase activity"/>
    <property type="evidence" value="ECO:0007669"/>
    <property type="project" value="UniProtKB-KW"/>
</dbReference>
<dbReference type="GO" id="GO:0005524">
    <property type="term" value="F:ATP binding"/>
    <property type="evidence" value="ECO:0007669"/>
    <property type="project" value="UniProtKB-UniRule"/>
</dbReference>
<dbReference type="InterPro" id="IPR017441">
    <property type="entry name" value="Protein_kinase_ATP_BS"/>
</dbReference>
<dbReference type="PROSITE" id="PS50011">
    <property type="entry name" value="PROTEIN_KINASE_DOM"/>
    <property type="match status" value="1"/>
</dbReference>
<dbReference type="Gene3D" id="3.30.200.20">
    <property type="entry name" value="Phosphorylase Kinase, domain 1"/>
    <property type="match status" value="1"/>
</dbReference>
<dbReference type="PROSITE" id="PS00107">
    <property type="entry name" value="PROTEIN_KINASE_ATP"/>
    <property type="match status" value="1"/>
</dbReference>
<dbReference type="InterPro" id="IPR011009">
    <property type="entry name" value="Kinase-like_dom_sf"/>
</dbReference>
<evidence type="ECO:0000313" key="10">
    <source>
        <dbReference type="EMBL" id="BBZ64553.1"/>
    </source>
</evidence>
<evidence type="ECO:0000259" key="9">
    <source>
        <dbReference type="PROSITE" id="PS50011"/>
    </source>
</evidence>
<dbReference type="PANTHER" id="PTHR43289">
    <property type="entry name" value="MITOGEN-ACTIVATED PROTEIN KINASE KINASE KINASE 20-RELATED"/>
    <property type="match status" value="1"/>
</dbReference>
<dbReference type="CDD" id="cd14014">
    <property type="entry name" value="STKc_PknB_like"/>
    <property type="match status" value="1"/>
</dbReference>
<evidence type="ECO:0000256" key="2">
    <source>
        <dbReference type="ARBA" id="ARBA00022527"/>
    </source>
</evidence>
<evidence type="ECO:0000256" key="1">
    <source>
        <dbReference type="ARBA" id="ARBA00012513"/>
    </source>
</evidence>
<protein>
    <recommendedName>
        <fullName evidence="1">non-specific serine/threonine protein kinase</fullName>
        <ecNumber evidence="1">2.7.11.1</ecNumber>
    </recommendedName>
</protein>
<keyword evidence="11" id="KW-1185">Reference proteome</keyword>
<dbReference type="Gene3D" id="1.10.510.10">
    <property type="entry name" value="Transferase(Phosphotransferase) domain 1"/>
    <property type="match status" value="1"/>
</dbReference>
<keyword evidence="2" id="KW-0723">Serine/threonine-protein kinase</keyword>
<evidence type="ECO:0000256" key="8">
    <source>
        <dbReference type="SAM" id="MobiDB-lite"/>
    </source>
</evidence>
<keyword evidence="3" id="KW-0808">Transferase</keyword>
<keyword evidence="4 7" id="KW-0547">Nucleotide-binding</keyword>
<evidence type="ECO:0000256" key="3">
    <source>
        <dbReference type="ARBA" id="ARBA00022679"/>
    </source>
</evidence>
<dbReference type="SUPFAM" id="SSF56112">
    <property type="entry name" value="Protein kinase-like (PK-like)"/>
    <property type="match status" value="1"/>
</dbReference>